<evidence type="ECO:0000256" key="1">
    <source>
        <dbReference type="ARBA" id="ARBA00004141"/>
    </source>
</evidence>
<name>A0A852VXW0_PSEA5</name>
<sequence>MDTGNTAYLLGSAALVMLMTPGLALFYGGMVRAKSVLNMMMMSIVCLGVIGLVWVGFGFSLAFGDSHGGLIGGFELAGITDPDALVGDVPVQAFAMFQLMFAVITGALVSGAVADRARFRAWTLFVAVWVVVVYIPLAHWTFAVDGAVSQRGGWLVNTVGALDFAGGAAVEVNSGASALALALVLGARRGWPREPMRPHNLPLVLLGAGLLWFGWFGFNAGSALAAGATAANAFVTTMTAASAAVVAWLVLEDRLDGRPTSLGAASAAVAGLVAITPACGYVDTWGALAIGVLAGLLCQLAIRLKYRFGYDDSLDVVAIHGIGGVIGMLMLGLVATDAVNPAGADGLFYGGGPAQLGRQALSVLVAAVWAFGMTALIAWVVSRTIGFRAAPDDEHGGIDESEHAETAYEFSTMRTAGRGPAGRITEEGDR</sequence>
<dbReference type="GO" id="GO:0005886">
    <property type="term" value="C:plasma membrane"/>
    <property type="evidence" value="ECO:0007669"/>
    <property type="project" value="UniProtKB-SubCell"/>
</dbReference>
<gene>
    <name evidence="12" type="ORF">HDA37_001642</name>
</gene>
<feature type="transmembrane region" description="Helical" evidence="9">
    <location>
        <begin position="6"/>
        <end position="27"/>
    </location>
</feature>
<feature type="transmembrane region" description="Helical" evidence="9">
    <location>
        <begin position="164"/>
        <end position="187"/>
    </location>
</feature>
<dbReference type="RefSeq" id="WP_179760748.1">
    <property type="nucleotide sequence ID" value="NZ_JACCCZ010000001.1"/>
</dbReference>
<evidence type="ECO:0000256" key="6">
    <source>
        <dbReference type="ARBA" id="ARBA00023136"/>
    </source>
</evidence>
<comment type="similarity">
    <text evidence="2 9">Belongs to the ammonia transporter channel (TC 1.A.11.2) family.</text>
</comment>
<dbReference type="InterPro" id="IPR024041">
    <property type="entry name" value="NH4_transpt_AmtB-like_dom"/>
</dbReference>
<evidence type="ECO:0000256" key="2">
    <source>
        <dbReference type="ARBA" id="ARBA00005887"/>
    </source>
</evidence>
<feature type="transmembrane region" description="Helical" evidence="9">
    <location>
        <begin position="262"/>
        <end position="278"/>
    </location>
</feature>
<dbReference type="InterPro" id="IPR029020">
    <property type="entry name" value="Ammonium/urea_transptr"/>
</dbReference>
<feature type="transmembrane region" description="Helical" evidence="9">
    <location>
        <begin position="224"/>
        <end position="250"/>
    </location>
</feature>
<comment type="subcellular location">
    <subcellularLocation>
        <location evidence="9">Cell membrane</location>
        <topology evidence="9">Multi-pass membrane protein</topology>
    </subcellularLocation>
    <subcellularLocation>
        <location evidence="1">Membrane</location>
        <topology evidence="1">Multi-pass membrane protein</topology>
    </subcellularLocation>
</comment>
<dbReference type="InterPro" id="IPR001905">
    <property type="entry name" value="Ammonium_transpt"/>
</dbReference>
<evidence type="ECO:0000259" key="11">
    <source>
        <dbReference type="Pfam" id="PF00909"/>
    </source>
</evidence>
<organism evidence="12 13">
    <name type="scientific">Pseudonocardia alni</name>
    <name type="common">Amycolata alni</name>
    <dbReference type="NCBI Taxonomy" id="33907"/>
    <lineage>
        <taxon>Bacteria</taxon>
        <taxon>Bacillati</taxon>
        <taxon>Actinomycetota</taxon>
        <taxon>Actinomycetes</taxon>
        <taxon>Pseudonocardiales</taxon>
        <taxon>Pseudonocardiaceae</taxon>
        <taxon>Pseudonocardia</taxon>
    </lineage>
</organism>
<dbReference type="GeneID" id="98051426"/>
<dbReference type="SUPFAM" id="SSF111352">
    <property type="entry name" value="Ammonium transporter"/>
    <property type="match status" value="1"/>
</dbReference>
<evidence type="ECO:0000313" key="13">
    <source>
        <dbReference type="Proteomes" id="UP000549695"/>
    </source>
</evidence>
<dbReference type="Gene3D" id="1.10.3430.10">
    <property type="entry name" value="Ammonium transporter AmtB like domains"/>
    <property type="match status" value="1"/>
</dbReference>
<evidence type="ECO:0000256" key="9">
    <source>
        <dbReference type="RuleBase" id="RU362002"/>
    </source>
</evidence>
<evidence type="ECO:0000256" key="8">
    <source>
        <dbReference type="ARBA" id="ARBA00050025"/>
    </source>
</evidence>
<feature type="region of interest" description="Disordered" evidence="10">
    <location>
        <begin position="411"/>
        <end position="430"/>
    </location>
</feature>
<dbReference type="PANTHER" id="PTHR43029">
    <property type="entry name" value="AMMONIUM TRANSPORTER MEP2"/>
    <property type="match status" value="1"/>
</dbReference>
<dbReference type="NCBIfam" id="TIGR00836">
    <property type="entry name" value="amt"/>
    <property type="match status" value="1"/>
</dbReference>
<feature type="transmembrane region" description="Helical" evidence="9">
    <location>
        <begin position="356"/>
        <end position="381"/>
    </location>
</feature>
<dbReference type="PANTHER" id="PTHR43029:SF10">
    <property type="entry name" value="AMMONIUM TRANSPORTER MEP2"/>
    <property type="match status" value="1"/>
</dbReference>
<keyword evidence="4 9" id="KW-0812">Transmembrane</keyword>
<evidence type="ECO:0000256" key="5">
    <source>
        <dbReference type="ARBA" id="ARBA00022989"/>
    </source>
</evidence>
<dbReference type="AlphaFoldDB" id="A0A852VXW0"/>
<dbReference type="PROSITE" id="PS01219">
    <property type="entry name" value="AMMONIUM_TRANSP"/>
    <property type="match status" value="1"/>
</dbReference>
<dbReference type="InterPro" id="IPR018047">
    <property type="entry name" value="Ammonium_transpt_CS"/>
</dbReference>
<evidence type="ECO:0000256" key="7">
    <source>
        <dbReference type="ARBA" id="ARBA00023177"/>
    </source>
</evidence>
<evidence type="ECO:0000256" key="10">
    <source>
        <dbReference type="SAM" id="MobiDB-lite"/>
    </source>
</evidence>
<evidence type="ECO:0000313" key="12">
    <source>
        <dbReference type="EMBL" id="NYG01357.1"/>
    </source>
</evidence>
<feature type="transmembrane region" description="Helical" evidence="9">
    <location>
        <begin position="284"/>
        <end position="302"/>
    </location>
</feature>
<keyword evidence="7 9" id="KW-0924">Ammonia transport</keyword>
<dbReference type="EMBL" id="JACCCZ010000001">
    <property type="protein sequence ID" value="NYG01357.1"/>
    <property type="molecule type" value="Genomic_DNA"/>
</dbReference>
<dbReference type="Proteomes" id="UP000549695">
    <property type="component" value="Unassembled WGS sequence"/>
</dbReference>
<feature type="transmembrane region" description="Helical" evidence="9">
    <location>
        <begin position="39"/>
        <end position="63"/>
    </location>
</feature>
<keyword evidence="6 9" id="KW-0472">Membrane</keyword>
<proteinExistence type="inferred from homology"/>
<accession>A0A852VXW0</accession>
<keyword evidence="13" id="KW-1185">Reference proteome</keyword>
<evidence type="ECO:0000256" key="3">
    <source>
        <dbReference type="ARBA" id="ARBA00022448"/>
    </source>
</evidence>
<reference evidence="12 13" key="1">
    <citation type="submission" date="2020-07" db="EMBL/GenBank/DDBJ databases">
        <title>Sequencing the genomes of 1000 actinobacteria strains.</title>
        <authorList>
            <person name="Klenk H.-P."/>
        </authorList>
    </citation>
    <scope>NUCLEOTIDE SEQUENCE [LARGE SCALE GENOMIC DNA]</scope>
    <source>
        <strain evidence="12 13">DSM 44749</strain>
    </source>
</reference>
<feature type="transmembrane region" description="Helical" evidence="9">
    <location>
        <begin position="199"/>
        <end position="218"/>
    </location>
</feature>
<feature type="transmembrane region" description="Helical" evidence="9">
    <location>
        <begin position="314"/>
        <end position="336"/>
    </location>
</feature>
<evidence type="ECO:0000256" key="4">
    <source>
        <dbReference type="ARBA" id="ARBA00022692"/>
    </source>
</evidence>
<feature type="domain" description="Ammonium transporter AmtB-like" evidence="11">
    <location>
        <begin position="9"/>
        <end position="408"/>
    </location>
</feature>
<feature type="transmembrane region" description="Helical" evidence="9">
    <location>
        <begin position="93"/>
        <end position="114"/>
    </location>
</feature>
<protein>
    <recommendedName>
        <fullName evidence="8 9">Ammonium transporter</fullName>
    </recommendedName>
</protein>
<dbReference type="GO" id="GO:0008519">
    <property type="term" value="F:ammonium channel activity"/>
    <property type="evidence" value="ECO:0007669"/>
    <property type="project" value="InterPro"/>
</dbReference>
<comment type="caution">
    <text evidence="12">The sequence shown here is derived from an EMBL/GenBank/DDBJ whole genome shotgun (WGS) entry which is preliminary data.</text>
</comment>
<feature type="transmembrane region" description="Helical" evidence="9">
    <location>
        <begin position="121"/>
        <end position="144"/>
    </location>
</feature>
<keyword evidence="3 9" id="KW-0813">Transport</keyword>
<keyword evidence="5 9" id="KW-1133">Transmembrane helix</keyword>
<dbReference type="Pfam" id="PF00909">
    <property type="entry name" value="Ammonium_transp"/>
    <property type="match status" value="1"/>
</dbReference>